<dbReference type="EMBL" id="CP053069">
    <property type="protein sequence ID" value="QJR10685.1"/>
    <property type="molecule type" value="Genomic_DNA"/>
</dbReference>
<feature type="domain" description="HAMP" evidence="11">
    <location>
        <begin position="74"/>
        <end position="126"/>
    </location>
</feature>
<comment type="similarity">
    <text evidence="7">Belongs to the methyl-accepting chemotaxis (MCP) protein family.</text>
</comment>
<evidence type="ECO:0000256" key="5">
    <source>
        <dbReference type="ARBA" id="ARBA00022989"/>
    </source>
</evidence>
<proteinExistence type="inferred from homology"/>
<dbReference type="Gene3D" id="1.10.287.950">
    <property type="entry name" value="Methyl-accepting chemotaxis protein"/>
    <property type="match status" value="1"/>
</dbReference>
<dbReference type="Gene3D" id="3.30.450.20">
    <property type="entry name" value="PAS domain"/>
    <property type="match status" value="1"/>
</dbReference>
<evidence type="ECO:0000256" key="6">
    <source>
        <dbReference type="ARBA" id="ARBA00023136"/>
    </source>
</evidence>
<sequence>MEAFLRPAKSAFSRVPLPLAFTAVSVLFLMPAAFLAFSLGGAGLAALAGAQPVSAALAVLALLVAPYLLAGLYAWARDSLQVLAVGIDRLGSGDLSAIDADAHHGEIGHLVESLGQTKARLAGIVTRVRTGSDAILIAASEIASANADLSRRTEAQASTLEQTSASTEQIAATIARNAEGCKRADALATRTTAVAAQAAVDMRAVVQKMGELEEGARRSVEIIGVINKIAAQTNILAINAAVEAARAGDRGREFAVVAVEVRELAGRCAEAARQIRTLLDASAAGVKGGVALVDRVGKTMDEAAESVREVGVIVKDMAGALAEQTEGIDEINRAIVHLDEMTQQNAALVEEAAASGESFRGEAARLSALVDNFKTDRGEARGRAIGLVKRAVMHIGVAGPERAFNDFERKDGGFWDGELYVLVTDLEYKRRAHGANPSYRGQNVYETRDEAGKLYWREIVEMVRQRGTGWCDYTGTHPRTKKREPKSLYVERAGNFIVGVGIYKEAGL</sequence>
<dbReference type="PANTHER" id="PTHR43531">
    <property type="entry name" value="PROTEIN ICFG"/>
    <property type="match status" value="1"/>
</dbReference>
<evidence type="ECO:0000259" key="11">
    <source>
        <dbReference type="PROSITE" id="PS50885"/>
    </source>
</evidence>
<dbReference type="SUPFAM" id="SSF58104">
    <property type="entry name" value="Methyl-accepting chemotaxis protein (MCP) signaling domain"/>
    <property type="match status" value="1"/>
</dbReference>
<keyword evidence="8" id="KW-0807">Transducer</keyword>
<evidence type="ECO:0000256" key="2">
    <source>
        <dbReference type="ARBA" id="ARBA00022475"/>
    </source>
</evidence>
<protein>
    <recommendedName>
        <fullName evidence="14">Methyl-accepting chemotaxis protein</fullName>
    </recommendedName>
</protein>
<keyword evidence="3" id="KW-0488">Methylation</keyword>
<evidence type="ECO:0000256" key="1">
    <source>
        <dbReference type="ARBA" id="ARBA00004651"/>
    </source>
</evidence>
<evidence type="ECO:0000259" key="10">
    <source>
        <dbReference type="PROSITE" id="PS50111"/>
    </source>
</evidence>
<feature type="transmembrane region" description="Helical" evidence="9">
    <location>
        <begin position="55"/>
        <end position="76"/>
    </location>
</feature>
<dbReference type="PROSITE" id="PS50885">
    <property type="entry name" value="HAMP"/>
    <property type="match status" value="1"/>
</dbReference>
<comment type="subcellular location">
    <subcellularLocation>
        <location evidence="1">Cell membrane</location>
        <topology evidence="1">Multi-pass membrane protein</topology>
    </subcellularLocation>
</comment>
<evidence type="ECO:0000313" key="13">
    <source>
        <dbReference type="Proteomes" id="UP000501534"/>
    </source>
</evidence>
<keyword evidence="4 9" id="KW-0812">Transmembrane</keyword>
<dbReference type="InterPro" id="IPR033480">
    <property type="entry name" value="sCache_2"/>
</dbReference>
<dbReference type="GO" id="GO:0007165">
    <property type="term" value="P:signal transduction"/>
    <property type="evidence" value="ECO:0007669"/>
    <property type="project" value="UniProtKB-KW"/>
</dbReference>
<dbReference type="KEGG" id="uru:DSM104443_01752"/>
<evidence type="ECO:0008006" key="14">
    <source>
        <dbReference type="Google" id="ProtNLM"/>
    </source>
</evidence>
<dbReference type="PROSITE" id="PS50111">
    <property type="entry name" value="CHEMOTAXIS_TRANSDUC_2"/>
    <property type="match status" value="1"/>
</dbReference>
<dbReference type="Proteomes" id="UP000501534">
    <property type="component" value="Chromosome"/>
</dbReference>
<keyword evidence="5 9" id="KW-1133">Transmembrane helix</keyword>
<accession>A0A6M4GUK6</accession>
<evidence type="ECO:0000256" key="3">
    <source>
        <dbReference type="ARBA" id="ARBA00022481"/>
    </source>
</evidence>
<gene>
    <name evidence="12" type="ORF">DSM104443_01752</name>
</gene>
<dbReference type="SMART" id="SM00283">
    <property type="entry name" value="MA"/>
    <property type="match status" value="1"/>
</dbReference>
<dbReference type="PANTHER" id="PTHR43531:SF14">
    <property type="entry name" value="METHYL-ACCEPTING CHEMOTAXIS PROTEIN I-RELATED"/>
    <property type="match status" value="1"/>
</dbReference>
<keyword evidence="2" id="KW-1003">Cell membrane</keyword>
<feature type="transmembrane region" description="Helical" evidence="9">
    <location>
        <begin position="20"/>
        <end position="48"/>
    </location>
</feature>
<dbReference type="InterPro" id="IPR004089">
    <property type="entry name" value="MCPsignal_dom"/>
</dbReference>
<keyword evidence="6 9" id="KW-0472">Membrane</keyword>
<reference evidence="12 13" key="1">
    <citation type="submission" date="2020-04" db="EMBL/GenBank/DDBJ databases">
        <title>Usitatibacter rugosus gen. nov., sp. nov. and Usitatibacter palustris sp. nov., novel members of Usitatibacteraceae fam. nov. within the order Nitrosomonadales isolated from soil.</title>
        <authorList>
            <person name="Huber K.J."/>
            <person name="Neumann-Schaal M."/>
            <person name="Geppert A."/>
            <person name="Luckner M."/>
            <person name="Wanner G."/>
            <person name="Overmann J."/>
        </authorList>
    </citation>
    <scope>NUCLEOTIDE SEQUENCE [LARGE SCALE GENOMIC DNA]</scope>
    <source>
        <strain evidence="12 13">0125_3</strain>
    </source>
</reference>
<evidence type="ECO:0000256" key="9">
    <source>
        <dbReference type="SAM" id="Phobius"/>
    </source>
</evidence>
<dbReference type="GO" id="GO:0004888">
    <property type="term" value="F:transmembrane signaling receptor activity"/>
    <property type="evidence" value="ECO:0007669"/>
    <property type="project" value="TreeGrafter"/>
</dbReference>
<dbReference type="GO" id="GO:0005886">
    <property type="term" value="C:plasma membrane"/>
    <property type="evidence" value="ECO:0007669"/>
    <property type="project" value="UniProtKB-SubCell"/>
</dbReference>
<evidence type="ECO:0000313" key="12">
    <source>
        <dbReference type="EMBL" id="QJR10685.1"/>
    </source>
</evidence>
<organism evidence="12 13">
    <name type="scientific">Usitatibacter rugosus</name>
    <dbReference type="NCBI Taxonomy" id="2732067"/>
    <lineage>
        <taxon>Bacteria</taxon>
        <taxon>Pseudomonadati</taxon>
        <taxon>Pseudomonadota</taxon>
        <taxon>Betaproteobacteria</taxon>
        <taxon>Nitrosomonadales</taxon>
        <taxon>Usitatibacteraceae</taxon>
        <taxon>Usitatibacter</taxon>
    </lineage>
</organism>
<evidence type="ECO:0000256" key="4">
    <source>
        <dbReference type="ARBA" id="ARBA00022692"/>
    </source>
</evidence>
<keyword evidence="13" id="KW-1185">Reference proteome</keyword>
<feature type="domain" description="Methyl-accepting transducer" evidence="10">
    <location>
        <begin position="131"/>
        <end position="360"/>
    </location>
</feature>
<dbReference type="GO" id="GO:0006935">
    <property type="term" value="P:chemotaxis"/>
    <property type="evidence" value="ECO:0007669"/>
    <property type="project" value="TreeGrafter"/>
</dbReference>
<evidence type="ECO:0000256" key="7">
    <source>
        <dbReference type="ARBA" id="ARBA00029447"/>
    </source>
</evidence>
<dbReference type="Pfam" id="PF00015">
    <property type="entry name" value="MCPsignal"/>
    <property type="match status" value="1"/>
</dbReference>
<dbReference type="AlphaFoldDB" id="A0A6M4GUK6"/>
<dbReference type="RefSeq" id="WP_171091383.1">
    <property type="nucleotide sequence ID" value="NZ_CP053069.1"/>
</dbReference>
<dbReference type="InterPro" id="IPR051310">
    <property type="entry name" value="MCP_chemotaxis"/>
</dbReference>
<name>A0A6M4GUK6_9PROT</name>
<dbReference type="Pfam" id="PF17200">
    <property type="entry name" value="sCache_2"/>
    <property type="match status" value="1"/>
</dbReference>
<dbReference type="InterPro" id="IPR003660">
    <property type="entry name" value="HAMP_dom"/>
</dbReference>
<evidence type="ECO:0000256" key="8">
    <source>
        <dbReference type="PROSITE-ProRule" id="PRU00284"/>
    </source>
</evidence>